<evidence type="ECO:0000259" key="1">
    <source>
        <dbReference type="Pfam" id="PF02517"/>
    </source>
</evidence>
<dbReference type="InterPro" id="IPR052710">
    <property type="entry name" value="CAAX_protease"/>
</dbReference>
<keyword evidence="2" id="KW-0378">Hydrolase</keyword>
<dbReference type="GO" id="GO:0080120">
    <property type="term" value="P:CAAX-box protein maturation"/>
    <property type="evidence" value="ECO:0007669"/>
    <property type="project" value="UniProtKB-ARBA"/>
</dbReference>
<dbReference type="PRINTS" id="PR00173">
    <property type="entry name" value="EDTRNSPORT"/>
</dbReference>
<dbReference type="AlphaFoldDB" id="A0A385Q1Y3"/>
<keyword evidence="3" id="KW-1185">Reference proteome</keyword>
<dbReference type="GO" id="GO:0004175">
    <property type="term" value="F:endopeptidase activity"/>
    <property type="evidence" value="ECO:0007669"/>
    <property type="project" value="UniProtKB-ARBA"/>
</dbReference>
<name>A0A385Q1Y3_9FIRM</name>
<dbReference type="InterPro" id="IPR003675">
    <property type="entry name" value="Rce1/LyrA-like_dom"/>
</dbReference>
<dbReference type="EMBL" id="CP032364">
    <property type="protein sequence ID" value="AYB00371.1"/>
    <property type="molecule type" value="Genomic_DNA"/>
</dbReference>
<dbReference type="RefSeq" id="WP_111524037.1">
    <property type="nucleotide sequence ID" value="NZ_CP032364.1"/>
</dbReference>
<feature type="domain" description="CAAX prenyl protease 2/Lysostaphin resistance protein A-like" evidence="1">
    <location>
        <begin position="132"/>
        <end position="219"/>
    </location>
</feature>
<dbReference type="OrthoDB" id="9782250at2"/>
<keyword evidence="2" id="KW-0482">Metalloprotease</keyword>
<organism evidence="2 3">
    <name type="scientific">Lachnoanaerobaculum umeaense</name>
    <dbReference type="NCBI Taxonomy" id="617123"/>
    <lineage>
        <taxon>Bacteria</taxon>
        <taxon>Bacillati</taxon>
        <taxon>Bacillota</taxon>
        <taxon>Clostridia</taxon>
        <taxon>Lachnospirales</taxon>
        <taxon>Lachnospiraceae</taxon>
        <taxon>Lachnoanaerobaculum</taxon>
    </lineage>
</organism>
<sequence>MKKFFYTFWIALYPILIYTVIQLIFGLVIGFMGAIFGLEPDMLVEFIRENVLVFTTVCAVFSFVFLILFFYLDCKKGRVKKRGNINILDYIMAIIGGAGIAIILNIIISLTNLASYDSDFVEVSESITSPALMVTIICAGIIIPIVEEFVFRGLVFNRIKFQYNFVSAMIISALAFGIFHGNIVQGIYATILGFFLAYVYNKTKSIFIPILIHIGANLFVIIYGKLAENENNIWLLLILIVISIICAILGTIYFIKRKVENEDFKYSSSML</sequence>
<dbReference type="Pfam" id="PF02517">
    <property type="entry name" value="Rce1-like"/>
    <property type="match status" value="1"/>
</dbReference>
<dbReference type="KEGG" id="lua:D4A81_10800"/>
<proteinExistence type="predicted"/>
<dbReference type="PANTHER" id="PTHR36435:SF1">
    <property type="entry name" value="CAAX AMINO TERMINAL PROTEASE FAMILY PROTEIN"/>
    <property type="match status" value="1"/>
</dbReference>
<dbReference type="GO" id="GO:0006508">
    <property type="term" value="P:proteolysis"/>
    <property type="evidence" value="ECO:0007669"/>
    <property type="project" value="UniProtKB-KW"/>
</dbReference>
<dbReference type="PANTHER" id="PTHR36435">
    <property type="entry name" value="SLR1288 PROTEIN"/>
    <property type="match status" value="1"/>
</dbReference>
<evidence type="ECO:0000313" key="3">
    <source>
        <dbReference type="Proteomes" id="UP000265562"/>
    </source>
</evidence>
<protein>
    <submittedName>
        <fullName evidence="2">CPBP family intramembrane metalloprotease</fullName>
    </submittedName>
</protein>
<keyword evidence="2" id="KW-0645">Protease</keyword>
<reference evidence="2 3" key="1">
    <citation type="submission" date="2018-09" db="EMBL/GenBank/DDBJ databases">
        <title>Genome sequencing of Lachnoanaerobaculum umeaense DSM 23576.</title>
        <authorList>
            <person name="Kook J.-K."/>
            <person name="Park S.-N."/>
            <person name="Lim Y.K."/>
        </authorList>
    </citation>
    <scope>NUCLEOTIDE SEQUENCE [LARGE SCALE GENOMIC DNA]</scope>
    <source>
        <strain evidence="3">DSM 23576 \ CCUG 58757</strain>
    </source>
</reference>
<dbReference type="GO" id="GO:0008237">
    <property type="term" value="F:metallopeptidase activity"/>
    <property type="evidence" value="ECO:0007669"/>
    <property type="project" value="UniProtKB-KW"/>
</dbReference>
<dbReference type="Proteomes" id="UP000265562">
    <property type="component" value="Chromosome"/>
</dbReference>
<accession>A0A385Q1Y3</accession>
<evidence type="ECO:0000313" key="2">
    <source>
        <dbReference type="EMBL" id="AYB00371.1"/>
    </source>
</evidence>
<gene>
    <name evidence="2" type="ORF">D4A81_10800</name>
</gene>